<evidence type="ECO:0000313" key="3">
    <source>
        <dbReference type="Proteomes" id="UP000016927"/>
    </source>
</evidence>
<sequence>MHTTPLPIYYPPFHIPLQHTPPPFSTLLLTPTLLPLHFLMDFKNINTILYKFSSQFKMGNPNIVNSVVLNLDYLLVNFPYFKDIEVVLDFLLSNNKELRFVLRDQVPMILRILKYKKDYQEYEDVCKDKGNNLGGVSIGLDSSNLNPYPSSPTPNQYPPIPSSPSSKYP</sequence>
<dbReference type="OrthoDB" id="2196301at2759"/>
<name>R0M055_NOSB1</name>
<reference evidence="2 3" key="1">
    <citation type="journal article" date="2013" name="BMC Genomics">
        <title>Comparative genomics of parasitic silkworm microsporidia reveal an association between genome expansion and host adaptation.</title>
        <authorList>
            <person name="Pan G."/>
            <person name="Xu J."/>
            <person name="Li T."/>
            <person name="Xia Q."/>
            <person name="Liu S.L."/>
            <person name="Zhang G."/>
            <person name="Li S."/>
            <person name="Li C."/>
            <person name="Liu H."/>
            <person name="Yang L."/>
            <person name="Liu T."/>
            <person name="Zhang X."/>
            <person name="Wu Z."/>
            <person name="Fan W."/>
            <person name="Dang X."/>
            <person name="Xiang H."/>
            <person name="Tao M."/>
            <person name="Li Y."/>
            <person name="Hu J."/>
            <person name="Li Z."/>
            <person name="Lin L."/>
            <person name="Luo J."/>
            <person name="Geng L."/>
            <person name="Wang L."/>
            <person name="Long M."/>
            <person name="Wan Y."/>
            <person name="He N."/>
            <person name="Zhang Z."/>
            <person name="Lu C."/>
            <person name="Keeling P.J."/>
            <person name="Wang J."/>
            <person name="Xiang Z."/>
            <person name="Zhou Z."/>
        </authorList>
    </citation>
    <scope>NUCLEOTIDE SEQUENCE [LARGE SCALE GENOMIC DNA]</scope>
    <source>
        <strain evidence="3">CQ1 / CVCC 102059</strain>
    </source>
</reference>
<dbReference type="VEuPathDB" id="MicrosporidiaDB:NBO_1245gi001"/>
<dbReference type="HOGENOM" id="CLU_1582394_0_0_1"/>
<organism evidence="2 3">
    <name type="scientific">Nosema bombycis (strain CQ1 / CVCC 102059)</name>
    <name type="common">Microsporidian parasite</name>
    <name type="synonym">Pebrine of silkworm</name>
    <dbReference type="NCBI Taxonomy" id="578461"/>
    <lineage>
        <taxon>Eukaryota</taxon>
        <taxon>Fungi</taxon>
        <taxon>Fungi incertae sedis</taxon>
        <taxon>Microsporidia</taxon>
        <taxon>Nosematidae</taxon>
        <taxon>Nosema</taxon>
    </lineage>
</organism>
<evidence type="ECO:0000256" key="1">
    <source>
        <dbReference type="SAM" id="MobiDB-lite"/>
    </source>
</evidence>
<feature type="region of interest" description="Disordered" evidence="1">
    <location>
        <begin position="144"/>
        <end position="169"/>
    </location>
</feature>
<keyword evidence="3" id="KW-1185">Reference proteome</keyword>
<feature type="non-terminal residue" evidence="2">
    <location>
        <position position="169"/>
    </location>
</feature>
<dbReference type="AlphaFoldDB" id="R0M055"/>
<feature type="compositionally biased region" description="Pro residues" evidence="1">
    <location>
        <begin position="149"/>
        <end position="162"/>
    </location>
</feature>
<evidence type="ECO:0000313" key="2">
    <source>
        <dbReference type="EMBL" id="EOB11369.1"/>
    </source>
</evidence>
<dbReference type="EMBL" id="KB910152">
    <property type="protein sequence ID" value="EOB11369.1"/>
    <property type="molecule type" value="Genomic_DNA"/>
</dbReference>
<gene>
    <name evidence="2" type="ORF">NBO_1245gi001</name>
</gene>
<protein>
    <submittedName>
        <fullName evidence="2">Uncharacterized protein</fullName>
    </submittedName>
</protein>
<accession>R0M055</accession>
<proteinExistence type="predicted"/>
<dbReference type="Proteomes" id="UP000016927">
    <property type="component" value="Unassembled WGS sequence"/>
</dbReference>